<keyword evidence="2" id="KW-0378">Hydrolase</keyword>
<keyword evidence="5" id="KW-1185">Reference proteome</keyword>
<name>A0A4V2Q1T8_9RHOB</name>
<evidence type="ECO:0000313" key="4">
    <source>
        <dbReference type="EMBL" id="TCK98901.1"/>
    </source>
</evidence>
<sequence>MHLNVNGTNIFFDVVGSKLLPVGDEMVERPTMLVLHGGPGFDHSTLRPHFDRYADAFQVIYIDHRANGRSEGDIKDCSLDQWADDIAAFCEALRIERPVVFGQSFGGMVAMHYASRHPDGSSKLVLSSTAACFLMEETEKMMAHLGGKHAAELAREFFTNPSVEVHEEYARVCLPLYSQTPPEEGSDFRGRAISRPEIGVHFFANEMMEMDLRGGISAVSCPTLVLGGQLDPVTPPQCSEDIANAIGENAQLTMFDGCGHGVHRDQPDAAEKVMRAFLE</sequence>
<dbReference type="PANTHER" id="PTHR43798:SF33">
    <property type="entry name" value="HYDROLASE, PUTATIVE (AFU_ORTHOLOGUE AFUA_2G14860)-RELATED"/>
    <property type="match status" value="1"/>
</dbReference>
<dbReference type="PANTHER" id="PTHR43798">
    <property type="entry name" value="MONOACYLGLYCEROL LIPASE"/>
    <property type="match status" value="1"/>
</dbReference>
<dbReference type="GO" id="GO:0006508">
    <property type="term" value="P:proteolysis"/>
    <property type="evidence" value="ECO:0007669"/>
    <property type="project" value="InterPro"/>
</dbReference>
<dbReference type="InterPro" id="IPR050266">
    <property type="entry name" value="AB_hydrolase_sf"/>
</dbReference>
<proteinExistence type="inferred from homology"/>
<comment type="similarity">
    <text evidence="1">Belongs to the peptidase S33 family.</text>
</comment>
<gene>
    <name evidence="4" type="ORF">BXY66_4144</name>
</gene>
<dbReference type="PRINTS" id="PR00793">
    <property type="entry name" value="PROAMNOPTASE"/>
</dbReference>
<dbReference type="InterPro" id="IPR029058">
    <property type="entry name" value="AB_hydrolase_fold"/>
</dbReference>
<dbReference type="SUPFAM" id="SSF53474">
    <property type="entry name" value="alpha/beta-Hydrolases"/>
    <property type="match status" value="1"/>
</dbReference>
<feature type="domain" description="AB hydrolase-1" evidence="3">
    <location>
        <begin position="30"/>
        <end position="263"/>
    </location>
</feature>
<dbReference type="InterPro" id="IPR002410">
    <property type="entry name" value="Peptidase_S33"/>
</dbReference>
<dbReference type="GO" id="GO:0008233">
    <property type="term" value="F:peptidase activity"/>
    <property type="evidence" value="ECO:0007669"/>
    <property type="project" value="InterPro"/>
</dbReference>
<evidence type="ECO:0000256" key="2">
    <source>
        <dbReference type="ARBA" id="ARBA00022801"/>
    </source>
</evidence>
<dbReference type="InterPro" id="IPR000073">
    <property type="entry name" value="AB_hydrolase_1"/>
</dbReference>
<dbReference type="OrthoDB" id="9793083at2"/>
<protein>
    <submittedName>
        <fullName evidence="4">Proline iminopeptidase</fullName>
    </submittedName>
</protein>
<dbReference type="AlphaFoldDB" id="A0A4V2Q1T8"/>
<reference evidence="4 5" key="1">
    <citation type="submission" date="2019-03" db="EMBL/GenBank/DDBJ databases">
        <title>Genomic Encyclopedia of Archaeal and Bacterial Type Strains, Phase II (KMG-II): from individual species to whole genera.</title>
        <authorList>
            <person name="Goeker M."/>
        </authorList>
    </citation>
    <scope>NUCLEOTIDE SEQUENCE [LARGE SCALE GENOMIC DNA]</scope>
    <source>
        <strain evidence="4 5">DSM 26433</strain>
    </source>
</reference>
<evidence type="ECO:0000259" key="3">
    <source>
        <dbReference type="Pfam" id="PF00561"/>
    </source>
</evidence>
<evidence type="ECO:0000256" key="1">
    <source>
        <dbReference type="ARBA" id="ARBA00010088"/>
    </source>
</evidence>
<organism evidence="4 5">
    <name type="scientific">Shimia isoporae</name>
    <dbReference type="NCBI Taxonomy" id="647720"/>
    <lineage>
        <taxon>Bacteria</taxon>
        <taxon>Pseudomonadati</taxon>
        <taxon>Pseudomonadota</taxon>
        <taxon>Alphaproteobacteria</taxon>
        <taxon>Rhodobacterales</taxon>
        <taxon>Roseobacteraceae</taxon>
    </lineage>
</organism>
<comment type="caution">
    <text evidence="4">The sequence shown here is derived from an EMBL/GenBank/DDBJ whole genome shotgun (WGS) entry which is preliminary data.</text>
</comment>
<dbReference type="Pfam" id="PF00561">
    <property type="entry name" value="Abhydrolase_1"/>
    <property type="match status" value="1"/>
</dbReference>
<dbReference type="EMBL" id="SMGR01000007">
    <property type="protein sequence ID" value="TCK98901.1"/>
    <property type="molecule type" value="Genomic_DNA"/>
</dbReference>
<dbReference type="GO" id="GO:0016020">
    <property type="term" value="C:membrane"/>
    <property type="evidence" value="ECO:0007669"/>
    <property type="project" value="TreeGrafter"/>
</dbReference>
<accession>A0A4V2Q1T8</accession>
<evidence type="ECO:0000313" key="5">
    <source>
        <dbReference type="Proteomes" id="UP000295673"/>
    </source>
</evidence>
<dbReference type="RefSeq" id="WP_132862239.1">
    <property type="nucleotide sequence ID" value="NZ_SMGR01000007.1"/>
</dbReference>
<dbReference type="Proteomes" id="UP000295673">
    <property type="component" value="Unassembled WGS sequence"/>
</dbReference>
<dbReference type="PRINTS" id="PR00111">
    <property type="entry name" value="ABHYDROLASE"/>
</dbReference>
<dbReference type="Gene3D" id="3.40.50.1820">
    <property type="entry name" value="alpha/beta hydrolase"/>
    <property type="match status" value="1"/>
</dbReference>